<feature type="domain" description="RagB/SusD" evidence="6">
    <location>
        <begin position="290"/>
        <end position="557"/>
    </location>
</feature>
<accession>A0A1H3X064</accession>
<proteinExistence type="inferred from homology"/>
<dbReference type="Proteomes" id="UP000182257">
    <property type="component" value="Unassembled WGS sequence"/>
</dbReference>
<evidence type="ECO:0000256" key="3">
    <source>
        <dbReference type="ARBA" id="ARBA00022729"/>
    </source>
</evidence>
<dbReference type="Gene3D" id="1.25.40.390">
    <property type="match status" value="1"/>
</dbReference>
<comment type="subcellular location">
    <subcellularLocation>
        <location evidence="1">Cell outer membrane</location>
    </subcellularLocation>
</comment>
<evidence type="ECO:0000259" key="7">
    <source>
        <dbReference type="Pfam" id="PF14322"/>
    </source>
</evidence>
<dbReference type="GO" id="GO:0009279">
    <property type="term" value="C:cell outer membrane"/>
    <property type="evidence" value="ECO:0007669"/>
    <property type="project" value="UniProtKB-SubCell"/>
</dbReference>
<name>A0A1H3X064_XYLRU</name>
<comment type="similarity">
    <text evidence="2">Belongs to the SusD family.</text>
</comment>
<keyword evidence="4" id="KW-0472">Membrane</keyword>
<dbReference type="Pfam" id="PF07980">
    <property type="entry name" value="SusD_RagB"/>
    <property type="match status" value="1"/>
</dbReference>
<protein>
    <submittedName>
        <fullName evidence="8">Starch-binding associating with outer membrane</fullName>
    </submittedName>
</protein>
<evidence type="ECO:0000313" key="8">
    <source>
        <dbReference type="EMBL" id="SDZ92786.1"/>
    </source>
</evidence>
<organism evidence="8 9">
    <name type="scientific">Xylanibacter ruminicola</name>
    <name type="common">Prevotella ruminicola</name>
    <dbReference type="NCBI Taxonomy" id="839"/>
    <lineage>
        <taxon>Bacteria</taxon>
        <taxon>Pseudomonadati</taxon>
        <taxon>Bacteroidota</taxon>
        <taxon>Bacteroidia</taxon>
        <taxon>Bacteroidales</taxon>
        <taxon>Prevotellaceae</taxon>
        <taxon>Xylanibacter</taxon>
    </lineage>
</organism>
<evidence type="ECO:0000256" key="4">
    <source>
        <dbReference type="ARBA" id="ARBA00023136"/>
    </source>
</evidence>
<feature type="domain" description="SusD-like N-terminal" evidence="7">
    <location>
        <begin position="89"/>
        <end position="212"/>
    </location>
</feature>
<evidence type="ECO:0000313" key="9">
    <source>
        <dbReference type="Proteomes" id="UP000182257"/>
    </source>
</evidence>
<dbReference type="PROSITE" id="PS51257">
    <property type="entry name" value="PROKAR_LIPOPROTEIN"/>
    <property type="match status" value="1"/>
</dbReference>
<dbReference type="InterPro" id="IPR011990">
    <property type="entry name" value="TPR-like_helical_dom_sf"/>
</dbReference>
<dbReference type="CDD" id="cd08977">
    <property type="entry name" value="SusD"/>
    <property type="match status" value="1"/>
</dbReference>
<keyword evidence="5" id="KW-0998">Cell outer membrane</keyword>
<dbReference type="EMBL" id="FNRF01000001">
    <property type="protein sequence ID" value="SDZ92786.1"/>
    <property type="molecule type" value="Genomic_DNA"/>
</dbReference>
<dbReference type="SUPFAM" id="SSF48452">
    <property type="entry name" value="TPR-like"/>
    <property type="match status" value="1"/>
</dbReference>
<evidence type="ECO:0000256" key="1">
    <source>
        <dbReference type="ARBA" id="ARBA00004442"/>
    </source>
</evidence>
<dbReference type="AlphaFoldDB" id="A0A1H3X064"/>
<dbReference type="RefSeq" id="WP_175456269.1">
    <property type="nucleotide sequence ID" value="NZ_FNRF01000001.1"/>
</dbReference>
<dbReference type="InterPro" id="IPR012944">
    <property type="entry name" value="SusD_RagB_dom"/>
</dbReference>
<dbReference type="Pfam" id="PF14322">
    <property type="entry name" value="SusD-like_3"/>
    <property type="match status" value="1"/>
</dbReference>
<evidence type="ECO:0000256" key="5">
    <source>
        <dbReference type="ARBA" id="ARBA00023237"/>
    </source>
</evidence>
<dbReference type="InterPro" id="IPR033985">
    <property type="entry name" value="SusD-like_N"/>
</dbReference>
<evidence type="ECO:0000256" key="2">
    <source>
        <dbReference type="ARBA" id="ARBA00006275"/>
    </source>
</evidence>
<gene>
    <name evidence="8" type="ORF">SAMN05216462_0012</name>
</gene>
<sequence>MKQNIFKSICAVGMACGAMLLTSCELDRLPETTLADNTFWQSETDLRGACNKLYVDLPGFDHDRRADDIIGTAANGTSSGNWSLPSTSGDWTNPYNKIGICNNIITKGSQAPLSDAQKNRWMAEAYFFRAFHFFDLVKKYGDVPLILKAFDSTGDPDIKMPRTPREEVIQQCYSDLKFAEEWLPEIDAVSSDADWGRVSKSAARGLMMRIGLYEGTFAKYHGLTSDPKAHLKVAVDAAERIINSGKHALYPDYQKLFYFDGEGRQNKENVFVKVYGPNGAGATIMHGNSRQLENGVSITRQAIDQYLYTDGLPREKSTLAMIPETRYDDVFVNRDPRLAMTIYHKDEEAYKGGYTPFSNQHGNGYGIKKGFMLDEWTTNSKETVDKMIIRYAEVLLSYAEALYELNGSITDQQLNQTVNAVRARSGFEAKLTNDFAKQNGLNILDEIRRERLVEFIDEGLRYNDIIRWKIAEKVLPVTMLGLKYHEDDTSAQREDLQSRLTTEGGMYKGQKVCDQADIYVIEEAGTRSFDTSRDYYYPIPTYEIATSEGNVVQNPGW</sequence>
<reference evidence="8 9" key="1">
    <citation type="submission" date="2016-10" db="EMBL/GenBank/DDBJ databases">
        <authorList>
            <person name="de Groot N.N."/>
        </authorList>
    </citation>
    <scope>NUCLEOTIDE SEQUENCE [LARGE SCALE GENOMIC DNA]</scope>
    <source>
        <strain evidence="8 9">D31d</strain>
    </source>
</reference>
<keyword evidence="3" id="KW-0732">Signal</keyword>
<evidence type="ECO:0000259" key="6">
    <source>
        <dbReference type="Pfam" id="PF07980"/>
    </source>
</evidence>